<evidence type="ECO:0000313" key="3">
    <source>
        <dbReference type="Proteomes" id="UP000029833"/>
    </source>
</evidence>
<dbReference type="PRINTS" id="PR00081">
    <property type="entry name" value="GDHRDH"/>
</dbReference>
<organism evidence="2 3">
    <name type="scientific">Cellulomonas cellasea DSM 20118</name>
    <dbReference type="NCBI Taxonomy" id="1408250"/>
    <lineage>
        <taxon>Bacteria</taxon>
        <taxon>Bacillati</taxon>
        <taxon>Actinomycetota</taxon>
        <taxon>Actinomycetes</taxon>
        <taxon>Micrococcales</taxon>
        <taxon>Cellulomonadaceae</taxon>
        <taxon>Cellulomonas</taxon>
    </lineage>
</organism>
<name>A0A0A0B8Z0_9CELL</name>
<dbReference type="PANTHER" id="PTHR42760">
    <property type="entry name" value="SHORT-CHAIN DEHYDROGENASES/REDUCTASES FAMILY MEMBER"/>
    <property type="match status" value="1"/>
</dbReference>
<sequence length="236" mass="24251">MIVIGGGSAGIGRAVAARLAVRGERVLVAARREHLLEELARETGVRTVVCDNADPDDVARLAAGVEEPVTGLVLCAGGNPAIGRPEPQGLAEVAALVDETMAGNVRSAALMVAGLEPHLADDASVVLFGSIAAERGVGYYGPAKAAVASLAVGLAARLGPRGITVNCVAPGYVAGTEFFRGRIGEERVEALRRQTLDGRTGRLDDVVALVEFLLSPGARHITGQTLHLDGGAHTTR</sequence>
<dbReference type="OrthoDB" id="9808187at2"/>
<dbReference type="AlphaFoldDB" id="A0A0A0B8Z0"/>
<dbReference type="Pfam" id="PF13561">
    <property type="entry name" value="adh_short_C2"/>
    <property type="match status" value="1"/>
</dbReference>
<dbReference type="CDD" id="cd05233">
    <property type="entry name" value="SDR_c"/>
    <property type="match status" value="1"/>
</dbReference>
<dbReference type="PANTHER" id="PTHR42760:SF40">
    <property type="entry name" value="3-OXOACYL-[ACYL-CARRIER-PROTEIN] REDUCTASE, CHLOROPLASTIC"/>
    <property type="match status" value="1"/>
</dbReference>
<dbReference type="SUPFAM" id="SSF51735">
    <property type="entry name" value="NAD(P)-binding Rossmann-fold domains"/>
    <property type="match status" value="1"/>
</dbReference>
<dbReference type="Gene3D" id="3.40.50.720">
    <property type="entry name" value="NAD(P)-binding Rossmann-like Domain"/>
    <property type="match status" value="1"/>
</dbReference>
<dbReference type="InterPro" id="IPR002347">
    <property type="entry name" value="SDR_fam"/>
</dbReference>
<comment type="similarity">
    <text evidence="1">Belongs to the short-chain dehydrogenases/reductases (SDR) family.</text>
</comment>
<evidence type="ECO:0000256" key="1">
    <source>
        <dbReference type="ARBA" id="ARBA00006484"/>
    </source>
</evidence>
<dbReference type="RefSeq" id="WP_034625984.1">
    <property type="nucleotide sequence ID" value="NZ_AXNT01000016.1"/>
</dbReference>
<accession>A0A0A0B8Z0</accession>
<dbReference type="STRING" id="1408250.Q760_05695"/>
<gene>
    <name evidence="2" type="ORF">Q760_05695</name>
</gene>
<dbReference type="GO" id="GO:0016616">
    <property type="term" value="F:oxidoreductase activity, acting on the CH-OH group of donors, NAD or NADP as acceptor"/>
    <property type="evidence" value="ECO:0007669"/>
    <property type="project" value="TreeGrafter"/>
</dbReference>
<evidence type="ECO:0000313" key="2">
    <source>
        <dbReference type="EMBL" id="KGM03340.1"/>
    </source>
</evidence>
<reference evidence="2 3" key="1">
    <citation type="submission" date="2013-10" db="EMBL/GenBank/DDBJ databases">
        <authorList>
            <person name="Wang G."/>
            <person name="Zhuang W."/>
        </authorList>
    </citation>
    <scope>NUCLEOTIDE SEQUENCE [LARGE SCALE GENOMIC DNA]</scope>
    <source>
        <strain evidence="2 3">DSM 20118</strain>
    </source>
</reference>
<keyword evidence="3" id="KW-1185">Reference proteome</keyword>
<dbReference type="GO" id="GO:0030497">
    <property type="term" value="P:fatty acid elongation"/>
    <property type="evidence" value="ECO:0007669"/>
    <property type="project" value="TreeGrafter"/>
</dbReference>
<dbReference type="InterPro" id="IPR036291">
    <property type="entry name" value="NAD(P)-bd_dom_sf"/>
</dbReference>
<proteinExistence type="inferred from homology"/>
<dbReference type="EMBL" id="AXNT01000016">
    <property type="protein sequence ID" value="KGM03340.1"/>
    <property type="molecule type" value="Genomic_DNA"/>
</dbReference>
<dbReference type="Proteomes" id="UP000029833">
    <property type="component" value="Unassembled WGS sequence"/>
</dbReference>
<protein>
    <recommendedName>
        <fullName evidence="4">Short-chain dehydrogenase</fullName>
    </recommendedName>
</protein>
<comment type="caution">
    <text evidence="2">The sequence shown here is derived from an EMBL/GenBank/DDBJ whole genome shotgun (WGS) entry which is preliminary data.</text>
</comment>
<evidence type="ECO:0008006" key="4">
    <source>
        <dbReference type="Google" id="ProtNLM"/>
    </source>
</evidence>